<evidence type="ECO:0000256" key="3">
    <source>
        <dbReference type="ARBA" id="ARBA00023239"/>
    </source>
</evidence>
<dbReference type="FunFam" id="1.10.40.30:FF:000002">
    <property type="entry name" value="Fumarate hydratase class II"/>
    <property type="match status" value="1"/>
</dbReference>
<dbReference type="PROSITE" id="PS00163">
    <property type="entry name" value="FUMARATE_LYASES"/>
    <property type="match status" value="1"/>
</dbReference>
<dbReference type="FunFam" id="1.10.275.10:FF:000001">
    <property type="entry name" value="Fumarate hydratase, mitochondrial"/>
    <property type="match status" value="1"/>
</dbReference>
<dbReference type="RefSeq" id="WP_184595472.1">
    <property type="nucleotide sequence ID" value="NZ_BMUP01000002.1"/>
</dbReference>
<evidence type="ECO:0000259" key="4">
    <source>
        <dbReference type="Pfam" id="PF00206"/>
    </source>
</evidence>
<dbReference type="InterPro" id="IPR020557">
    <property type="entry name" value="Fumarate_lyase_CS"/>
</dbReference>
<evidence type="ECO:0000256" key="1">
    <source>
        <dbReference type="ARBA" id="ARBA00001494"/>
    </source>
</evidence>
<dbReference type="Proteomes" id="UP000572907">
    <property type="component" value="Unassembled WGS sequence"/>
</dbReference>
<dbReference type="GO" id="GO:0006531">
    <property type="term" value="P:aspartate metabolic process"/>
    <property type="evidence" value="ECO:0007669"/>
    <property type="project" value="TreeGrafter"/>
</dbReference>
<dbReference type="FunFam" id="1.20.200.10:FF:000001">
    <property type="entry name" value="Fumarate hydratase, mitochondrial"/>
    <property type="match status" value="1"/>
</dbReference>
<dbReference type="GO" id="GO:0005829">
    <property type="term" value="C:cytosol"/>
    <property type="evidence" value="ECO:0007669"/>
    <property type="project" value="TreeGrafter"/>
</dbReference>
<sequence length="476" mass="49936">MARTTRIEHDLVGDKEVPADAYYGVHTVRAVENFAITGSTIARFPDLIAALAAVKQAAAQANRDLGLLPPDIAGAIIGACEEIRAGRLHEQFVVDPVQGGAGTSTNMNANEVIANRALEILGHPRGLYDVIHPLDHVNVGQSTNDVYPTAVRLALVTSLRRLGASLGALATAFTDKATDFGDVLKMGRTQLQDAVPMTLGQEFTTYAVMIEEDRQRLTEAAALLLESHLGGTAIGTGINGHPRYAELACAYLAEISGEPVRPAGDFIEATQDCGAFVQLSGVLKRVAVKLSKTCNDLRLMSSGPTAGLGEINLPPVQAGSSIMPGKVNPVVPEVVNQVAFEVIGNDLTVTMAAEAGQLQLNAFEPVIAYSLLRSLAHLHAACDTLAVRCVPGITANREHLRDTVHRSIGLVTALAPHIGYAAATTLARQALATGRGIKDLAAEAGLLTADQLAMILRPENLTGQAPVPDAPAVLPA</sequence>
<dbReference type="InterPro" id="IPR000362">
    <property type="entry name" value="Fumarate_lyase_fam"/>
</dbReference>
<feature type="domain" description="Fumarate lyase N-terminal" evidence="4">
    <location>
        <begin position="14"/>
        <end position="344"/>
    </location>
</feature>
<dbReference type="GO" id="GO:0006099">
    <property type="term" value="P:tricarboxylic acid cycle"/>
    <property type="evidence" value="ECO:0007669"/>
    <property type="project" value="InterPro"/>
</dbReference>
<name>A0A7W5F3Q1_9ACTN</name>
<evidence type="ECO:0000313" key="6">
    <source>
        <dbReference type="EMBL" id="MBB3078693.1"/>
    </source>
</evidence>
<dbReference type="Pfam" id="PF00206">
    <property type="entry name" value="Lyase_1"/>
    <property type="match status" value="1"/>
</dbReference>
<dbReference type="PANTHER" id="PTHR42696">
    <property type="entry name" value="ASPARTATE AMMONIA-LYASE"/>
    <property type="match status" value="1"/>
</dbReference>
<reference evidence="6 7" key="1">
    <citation type="submission" date="2020-08" db="EMBL/GenBank/DDBJ databases">
        <title>Genomic Encyclopedia of Type Strains, Phase III (KMG-III): the genomes of soil and plant-associated and newly described type strains.</title>
        <authorList>
            <person name="Whitman W."/>
        </authorList>
    </citation>
    <scope>NUCLEOTIDE SEQUENCE [LARGE SCALE GENOMIC DNA]</scope>
    <source>
        <strain evidence="6 7">CECT 3237</strain>
    </source>
</reference>
<feature type="domain" description="Fumarase C C-terminal" evidence="5">
    <location>
        <begin position="410"/>
        <end position="463"/>
    </location>
</feature>
<dbReference type="SUPFAM" id="SSF48557">
    <property type="entry name" value="L-aspartase-like"/>
    <property type="match status" value="1"/>
</dbReference>
<dbReference type="PRINTS" id="PR00149">
    <property type="entry name" value="FUMRATELYASE"/>
</dbReference>
<dbReference type="InterPro" id="IPR018951">
    <property type="entry name" value="Fumarase_C_C"/>
</dbReference>
<dbReference type="PANTHER" id="PTHR42696:SF2">
    <property type="entry name" value="ASPARTATE AMMONIA-LYASE"/>
    <property type="match status" value="1"/>
</dbReference>
<dbReference type="GO" id="GO:0008797">
    <property type="term" value="F:aspartate ammonia-lyase activity"/>
    <property type="evidence" value="ECO:0007669"/>
    <property type="project" value="UniProtKB-EC"/>
</dbReference>
<dbReference type="EC" id="4.3.1.1" evidence="2"/>
<gene>
    <name evidence="6" type="ORF">FHS41_005224</name>
</gene>
<evidence type="ECO:0000259" key="5">
    <source>
        <dbReference type="Pfam" id="PF10415"/>
    </source>
</evidence>
<dbReference type="InterPro" id="IPR022761">
    <property type="entry name" value="Fumarate_lyase_N"/>
</dbReference>
<dbReference type="InterPro" id="IPR051546">
    <property type="entry name" value="Aspartate_Ammonia-Lyase"/>
</dbReference>
<dbReference type="EMBL" id="JACHXE010000005">
    <property type="protein sequence ID" value="MBB3078693.1"/>
    <property type="molecule type" value="Genomic_DNA"/>
</dbReference>
<evidence type="ECO:0000256" key="2">
    <source>
        <dbReference type="ARBA" id="ARBA00012992"/>
    </source>
</evidence>
<keyword evidence="7" id="KW-1185">Reference proteome</keyword>
<protein>
    <recommendedName>
        <fullName evidence="2">aspartate ammonia-lyase</fullName>
        <ecNumber evidence="2">4.3.1.1</ecNumber>
    </recommendedName>
</protein>
<proteinExistence type="predicted"/>
<dbReference type="Gene3D" id="1.10.40.30">
    <property type="entry name" value="Fumarase/aspartase (C-terminal domain)"/>
    <property type="match status" value="1"/>
</dbReference>
<comment type="caution">
    <text evidence="6">The sequence shown here is derived from an EMBL/GenBank/DDBJ whole genome shotgun (WGS) entry which is preliminary data.</text>
</comment>
<dbReference type="Gene3D" id="1.10.275.10">
    <property type="entry name" value="Fumarase/aspartase (N-terminal domain)"/>
    <property type="match status" value="1"/>
</dbReference>
<dbReference type="InterPro" id="IPR008948">
    <property type="entry name" value="L-Aspartase-like"/>
</dbReference>
<dbReference type="NCBIfam" id="NF008909">
    <property type="entry name" value="PRK12273.1"/>
    <property type="match status" value="1"/>
</dbReference>
<keyword evidence="3 6" id="KW-0456">Lyase</keyword>
<dbReference type="CDD" id="cd01357">
    <property type="entry name" value="Aspartase"/>
    <property type="match status" value="1"/>
</dbReference>
<organism evidence="6 7">
    <name type="scientific">Streptomyces violarus</name>
    <dbReference type="NCBI Taxonomy" id="67380"/>
    <lineage>
        <taxon>Bacteria</taxon>
        <taxon>Bacillati</taxon>
        <taxon>Actinomycetota</taxon>
        <taxon>Actinomycetes</taxon>
        <taxon>Kitasatosporales</taxon>
        <taxon>Streptomycetaceae</taxon>
        <taxon>Streptomyces</taxon>
    </lineage>
</organism>
<dbReference type="Pfam" id="PF10415">
    <property type="entry name" value="FumaraseC_C"/>
    <property type="match status" value="1"/>
</dbReference>
<accession>A0A7W5F3Q1</accession>
<dbReference type="Gene3D" id="1.20.200.10">
    <property type="entry name" value="Fumarase/aspartase (Central domain)"/>
    <property type="match status" value="1"/>
</dbReference>
<dbReference type="AlphaFoldDB" id="A0A7W5F3Q1"/>
<comment type="catalytic activity">
    <reaction evidence="1">
        <text>L-aspartate = fumarate + NH4(+)</text>
        <dbReference type="Rhea" id="RHEA:16601"/>
        <dbReference type="ChEBI" id="CHEBI:28938"/>
        <dbReference type="ChEBI" id="CHEBI:29806"/>
        <dbReference type="ChEBI" id="CHEBI:29991"/>
        <dbReference type="EC" id="4.3.1.1"/>
    </reaction>
</comment>
<dbReference type="InterPro" id="IPR024083">
    <property type="entry name" value="Fumarase/histidase_N"/>
</dbReference>
<dbReference type="PRINTS" id="PR00145">
    <property type="entry name" value="ARGSUCLYASE"/>
</dbReference>
<evidence type="ECO:0000313" key="7">
    <source>
        <dbReference type="Proteomes" id="UP000572907"/>
    </source>
</evidence>